<feature type="compositionally biased region" description="Low complexity" evidence="1">
    <location>
        <begin position="404"/>
        <end position="425"/>
    </location>
</feature>
<feature type="compositionally biased region" description="Basic and acidic residues" evidence="1">
    <location>
        <begin position="482"/>
        <end position="491"/>
    </location>
</feature>
<evidence type="ECO:0000256" key="2">
    <source>
        <dbReference type="SAM" id="Phobius"/>
    </source>
</evidence>
<feature type="compositionally biased region" description="Low complexity" evidence="1">
    <location>
        <begin position="50"/>
        <end position="63"/>
    </location>
</feature>
<dbReference type="AlphaFoldDB" id="A0A562I992"/>
<evidence type="ECO:0000256" key="1">
    <source>
        <dbReference type="SAM" id="MobiDB-lite"/>
    </source>
</evidence>
<name>A0A562I992_MICOL</name>
<evidence type="ECO:0000313" key="3">
    <source>
        <dbReference type="EMBL" id="TWH67589.1"/>
    </source>
</evidence>
<feature type="compositionally biased region" description="Basic and acidic residues" evidence="1">
    <location>
        <begin position="515"/>
        <end position="545"/>
    </location>
</feature>
<comment type="caution">
    <text evidence="3">The sequence shown here is derived from an EMBL/GenBank/DDBJ whole genome shotgun (WGS) entry which is preliminary data.</text>
</comment>
<feature type="compositionally biased region" description="Pro residues" evidence="1">
    <location>
        <begin position="394"/>
        <end position="403"/>
    </location>
</feature>
<keyword evidence="2" id="KW-1133">Transmembrane helix</keyword>
<protein>
    <submittedName>
        <fullName evidence="3">Uncharacterized protein</fullName>
    </submittedName>
</protein>
<dbReference type="EMBL" id="VLKE01000001">
    <property type="protein sequence ID" value="TWH67589.1"/>
    <property type="molecule type" value="Genomic_DNA"/>
</dbReference>
<feature type="compositionally biased region" description="Low complexity" evidence="1">
    <location>
        <begin position="165"/>
        <end position="178"/>
    </location>
</feature>
<keyword evidence="4" id="KW-1185">Reference proteome</keyword>
<feature type="region of interest" description="Disordered" evidence="1">
    <location>
        <begin position="1"/>
        <end position="666"/>
    </location>
</feature>
<dbReference type="RefSeq" id="WP_145774575.1">
    <property type="nucleotide sequence ID" value="NZ_BAAATQ010000030.1"/>
</dbReference>
<dbReference type="Proteomes" id="UP000319825">
    <property type="component" value="Unassembled WGS sequence"/>
</dbReference>
<proteinExistence type="predicted"/>
<feature type="compositionally biased region" description="Low complexity" evidence="1">
    <location>
        <begin position="91"/>
        <end position="116"/>
    </location>
</feature>
<sequence>MTSEGPHHPGQQPDEVSPGTGAPAPYGVANPDLGWAPPPPAARPSPPAPAWAAQQNQPPTAAWGAAPPQNDQPPTQAWGAAQTPGPQPGEPGAWGPQPTAAAQPAWAQSDQPAWAPGEQGGPAWGTAQPAANGAAQPAWGAAQPEQPAPAWTGVAEQPPPAWGQAEPAVRGAARVPAPASLPQDAWNNQDDPARSGGWPAGQGGGQPTTSAWPAADEPGPTGAWGGAPVPPPQDTRPDKPDWASAEPTSVPPARTTATAGVDGPPAWGAPGSQQPWSAERPAVPDVEPWAPGEAWGRTEAEPAAPQQAGGWEPGQPEDRPLYQPAPAPGISPANAVPLPPQEQRVPGASLAGAPPADYLPPAQFTPSGEPPARSEQPGPESTGVDAGWGRTEEPQPPAGPVVPTPRVSAESGAAARAAVPVSGGEVPAGGAGSVSASASVPMASRVMPPADQPVHPGGTPTPQPRVYGRPARPESVDEPAQVEEHGFHADHNPPPPRYEDPAAPGRYDDAGTPGRYDDPGAGRFDDPGSQGRFDDRGPQRFDEPQQHGFGEQQGFGEQHGFGDGPGQQHGFGDGPGVAPPAFPPGVPSFADPVPSNRPMNGTRPHGGSEHPGEHFGGPGPSAGGGTAVHGAVPAPGPNPFGEPDHGGYPPGGPHHSGPPQAAPAWGAEPEQNRFDAFKPEAGEPKTEAPTPKVRNGRVLAVVLLAAVLILAVPLGLLFLLGKVGGDEKPAGFNPAVGSCVKRSGDTAAAATCGEAGSFTVVSRVANKDKCADPGQPYVVLPGSGADRVLCLKPAGK</sequence>
<feature type="compositionally biased region" description="Pro residues" evidence="1">
    <location>
        <begin position="36"/>
        <end position="49"/>
    </location>
</feature>
<feature type="compositionally biased region" description="Pro residues" evidence="1">
    <location>
        <begin position="577"/>
        <end position="586"/>
    </location>
</feature>
<keyword evidence="2" id="KW-0812">Transmembrane</keyword>
<feature type="compositionally biased region" description="Gly residues" evidence="1">
    <location>
        <begin position="551"/>
        <end position="575"/>
    </location>
</feature>
<dbReference type="OrthoDB" id="3354134at2"/>
<reference evidence="3 4" key="1">
    <citation type="submission" date="2019-07" db="EMBL/GenBank/DDBJ databases">
        <title>R&amp;d 2014.</title>
        <authorList>
            <person name="Klenk H.-P."/>
        </authorList>
    </citation>
    <scope>NUCLEOTIDE SEQUENCE [LARGE SCALE GENOMIC DNA]</scope>
    <source>
        <strain evidence="3 4">DSM 43868</strain>
    </source>
</reference>
<feature type="compositionally biased region" description="Low complexity" evidence="1">
    <location>
        <begin position="124"/>
        <end position="151"/>
    </location>
</feature>
<accession>A0A562I992</accession>
<evidence type="ECO:0000313" key="4">
    <source>
        <dbReference type="Proteomes" id="UP000319825"/>
    </source>
</evidence>
<gene>
    <name evidence="3" type="ORF">JD77_02569</name>
</gene>
<keyword evidence="2" id="KW-0472">Membrane</keyword>
<organism evidence="3 4">
    <name type="scientific">Micromonospora olivasterospora</name>
    <dbReference type="NCBI Taxonomy" id="1880"/>
    <lineage>
        <taxon>Bacteria</taxon>
        <taxon>Bacillati</taxon>
        <taxon>Actinomycetota</taxon>
        <taxon>Actinomycetes</taxon>
        <taxon>Micromonosporales</taxon>
        <taxon>Micromonosporaceae</taxon>
        <taxon>Micromonospora</taxon>
    </lineage>
</organism>
<feature type="compositionally biased region" description="Gly residues" evidence="1">
    <location>
        <begin position="614"/>
        <end position="627"/>
    </location>
</feature>
<feature type="transmembrane region" description="Helical" evidence="2">
    <location>
        <begin position="698"/>
        <end position="720"/>
    </location>
</feature>